<organism evidence="1 2">
    <name type="scientific">Stakelama saccharophila</name>
    <dbReference type="NCBI Taxonomy" id="3075605"/>
    <lineage>
        <taxon>Bacteria</taxon>
        <taxon>Pseudomonadati</taxon>
        <taxon>Pseudomonadota</taxon>
        <taxon>Alphaproteobacteria</taxon>
        <taxon>Sphingomonadales</taxon>
        <taxon>Sphingomonadaceae</taxon>
        <taxon>Stakelama</taxon>
    </lineage>
</organism>
<keyword evidence="2" id="KW-1185">Reference proteome</keyword>
<protein>
    <recommendedName>
        <fullName evidence="3">Lipoprotein</fullName>
    </recommendedName>
</protein>
<name>A0ABZ0BBF4_9SPHN</name>
<sequence length="162" mass="17058">MRNVVIGLVLAGMLAGCGGGPTAVENDEGAVTETGEAIVNAVDDTGEALSNSIADAGNTIVGPVEPGPYDDWVGRWVGVEGLYLDVEKDHDKGGRHYKIANHYTLDDSGTFDGVATDEGIRFTRPDGTFVLHHTDGAATGMKYLADKQDCLTVKPGEGYCRD</sequence>
<proteinExistence type="predicted"/>
<dbReference type="PROSITE" id="PS51257">
    <property type="entry name" value="PROKAR_LIPOPROTEIN"/>
    <property type="match status" value="1"/>
</dbReference>
<evidence type="ECO:0000313" key="2">
    <source>
        <dbReference type="Proteomes" id="UP001302249"/>
    </source>
</evidence>
<dbReference type="Proteomes" id="UP001302249">
    <property type="component" value="Chromosome"/>
</dbReference>
<dbReference type="RefSeq" id="WP_313917525.1">
    <property type="nucleotide sequence ID" value="NZ_CP135076.1"/>
</dbReference>
<evidence type="ECO:0000313" key="1">
    <source>
        <dbReference type="EMBL" id="WNO54719.1"/>
    </source>
</evidence>
<dbReference type="EMBL" id="CP135076">
    <property type="protein sequence ID" value="WNO54719.1"/>
    <property type="molecule type" value="Genomic_DNA"/>
</dbReference>
<accession>A0ABZ0BBF4</accession>
<evidence type="ECO:0008006" key="3">
    <source>
        <dbReference type="Google" id="ProtNLM"/>
    </source>
</evidence>
<gene>
    <name evidence="1" type="ORF">RPR59_05585</name>
</gene>
<reference evidence="1 2" key="1">
    <citation type="submission" date="2023-09" db="EMBL/GenBank/DDBJ databases">
        <authorList>
            <person name="Rey-Velasco X."/>
        </authorList>
    </citation>
    <scope>NUCLEOTIDE SEQUENCE [LARGE SCALE GENOMIC DNA]</scope>
    <source>
        <strain evidence="1 2">W311</strain>
    </source>
</reference>